<dbReference type="AlphaFoldDB" id="A0A3E5BRC9"/>
<evidence type="ECO:0000256" key="3">
    <source>
        <dbReference type="ARBA" id="ARBA00022801"/>
    </source>
</evidence>
<dbReference type="Gene3D" id="3.40.50.300">
    <property type="entry name" value="P-loop containing nucleotide triphosphate hydrolases"/>
    <property type="match status" value="1"/>
</dbReference>
<keyword evidence="5" id="KW-0472">Membrane</keyword>
<evidence type="ECO:0000259" key="6">
    <source>
        <dbReference type="Pfam" id="PF00350"/>
    </source>
</evidence>
<dbReference type="GO" id="GO:0003924">
    <property type="term" value="F:GTPase activity"/>
    <property type="evidence" value="ECO:0007669"/>
    <property type="project" value="InterPro"/>
</dbReference>
<dbReference type="GO" id="GO:0016020">
    <property type="term" value="C:membrane"/>
    <property type="evidence" value="ECO:0007669"/>
    <property type="project" value="UniProtKB-SubCell"/>
</dbReference>
<dbReference type="Pfam" id="PF00350">
    <property type="entry name" value="Dynamin_N"/>
    <property type="match status" value="1"/>
</dbReference>
<keyword evidence="4" id="KW-0342">GTP-binding</keyword>
<dbReference type="PANTHER" id="PTHR10465">
    <property type="entry name" value="TRANSMEMBRANE GTPASE FZO1"/>
    <property type="match status" value="1"/>
</dbReference>
<evidence type="ECO:0000256" key="2">
    <source>
        <dbReference type="ARBA" id="ARBA00022741"/>
    </source>
</evidence>
<comment type="caution">
    <text evidence="7">The sequence shown here is derived from an EMBL/GenBank/DDBJ whole genome shotgun (WGS) entry which is preliminary data.</text>
</comment>
<dbReference type="RefSeq" id="WP_117722984.1">
    <property type="nucleotide sequence ID" value="NZ_QSUL01000001.1"/>
</dbReference>
<protein>
    <recommendedName>
        <fullName evidence="6">Dynamin N-terminal domain-containing protein</fullName>
    </recommendedName>
</protein>
<evidence type="ECO:0000256" key="4">
    <source>
        <dbReference type="ARBA" id="ARBA00023134"/>
    </source>
</evidence>
<feature type="domain" description="Dynamin N-terminal" evidence="6">
    <location>
        <begin position="95"/>
        <end position="255"/>
    </location>
</feature>
<dbReference type="GO" id="GO:0005525">
    <property type="term" value="F:GTP binding"/>
    <property type="evidence" value="ECO:0007669"/>
    <property type="project" value="UniProtKB-KW"/>
</dbReference>
<dbReference type="SUPFAM" id="SSF52540">
    <property type="entry name" value="P-loop containing nucleoside triphosphate hydrolases"/>
    <property type="match status" value="1"/>
</dbReference>
<comment type="subcellular location">
    <subcellularLocation>
        <location evidence="1">Membrane</location>
    </subcellularLocation>
</comment>
<proteinExistence type="predicted"/>
<evidence type="ECO:0000256" key="1">
    <source>
        <dbReference type="ARBA" id="ARBA00004370"/>
    </source>
</evidence>
<gene>
    <name evidence="7" type="ORF">DXB65_00480</name>
</gene>
<dbReference type="EMBL" id="QSUL01000001">
    <property type="protein sequence ID" value="RGN40161.1"/>
    <property type="molecule type" value="Genomic_DNA"/>
</dbReference>
<evidence type="ECO:0000313" key="7">
    <source>
        <dbReference type="EMBL" id="RGN40161.1"/>
    </source>
</evidence>
<dbReference type="PANTHER" id="PTHR10465:SF0">
    <property type="entry name" value="SARCALUMENIN"/>
    <property type="match status" value="1"/>
</dbReference>
<dbReference type="InterPro" id="IPR027094">
    <property type="entry name" value="Mitofusin_fam"/>
</dbReference>
<evidence type="ECO:0000256" key="5">
    <source>
        <dbReference type="ARBA" id="ARBA00023136"/>
    </source>
</evidence>
<dbReference type="InterPro" id="IPR045063">
    <property type="entry name" value="Dynamin_N"/>
</dbReference>
<sequence>MNKIKNKSFFVTPTASVIKQQHAPCEDKEAIPQEGTMNQDVKPTENCNINRVQLRKNLIDSIKNAVQSLKAIGMAPLATEIIHLYNKVLEERFTIAFVGEFNRGKSTLINRLLNTDILPTSDLPTTALLTRITYGEPKMTVWSPKENKSKELSLCKQSWEGLTASNFGEKEPEGRVLISMKNNWLKNYPIDILDTPGAGDLEVKRAKVIGQALMCTDAAVMAVSAASPLSLTEQSFIKQKILSTKIPFMALVITKLDEVKFEERDNVVRFIRKKLTSLKMNLPIVVADDNVKMPTDEFKSIVGVDKLKALLKIWLSNENRANLTEQWLTSNVQNVLNIAHGVLLQQKQLIMAKDDERENLINQKLIALSKVHEQWQDLRDQMVNRCHKCVNEFTEKVDECGATIIERLQHEVDRMPSAKSWVEKEYSYRVKSELAAVSLTLDSITAKHVSNDLRWLNNQLSNQFKMAMNLELGGLDSKESFFIDLNEKSVQLDDLTKRRTQTTLTTVAITLGASLALASCGGFIPLATLGLGTGANMLANTVFSKKAEKQKEQVKKIIADTIPNIVKEASSDCIVKIKMLYNDIISEALNSERKWMQTQRTLIRDTNKPQNEESAKSVLMHLEKIEILKKQFN</sequence>
<dbReference type="InterPro" id="IPR027417">
    <property type="entry name" value="P-loop_NTPase"/>
</dbReference>
<keyword evidence="3" id="KW-0378">Hydrolase</keyword>
<evidence type="ECO:0000313" key="8">
    <source>
        <dbReference type="Proteomes" id="UP000260983"/>
    </source>
</evidence>
<reference evidence="7 8" key="1">
    <citation type="submission" date="2018-08" db="EMBL/GenBank/DDBJ databases">
        <title>A genome reference for cultivated species of the human gut microbiota.</title>
        <authorList>
            <person name="Zou Y."/>
            <person name="Xue W."/>
            <person name="Luo G."/>
        </authorList>
    </citation>
    <scope>NUCLEOTIDE SEQUENCE [LARGE SCALE GENOMIC DNA]</scope>
    <source>
        <strain evidence="7 8">OM05-15BH</strain>
    </source>
</reference>
<accession>A0A3E5BRC9</accession>
<keyword evidence="2" id="KW-0547">Nucleotide-binding</keyword>
<name>A0A3E5BRC9_9BACE</name>
<organism evidence="7 8">
    <name type="scientific">Bacteroides oleiciplenus</name>
    <dbReference type="NCBI Taxonomy" id="626931"/>
    <lineage>
        <taxon>Bacteria</taxon>
        <taxon>Pseudomonadati</taxon>
        <taxon>Bacteroidota</taxon>
        <taxon>Bacteroidia</taxon>
        <taxon>Bacteroidales</taxon>
        <taxon>Bacteroidaceae</taxon>
        <taxon>Bacteroides</taxon>
    </lineage>
</organism>
<dbReference type="Proteomes" id="UP000260983">
    <property type="component" value="Unassembled WGS sequence"/>
</dbReference>